<dbReference type="AlphaFoldDB" id="A0A4Q0YS46"/>
<dbReference type="Gene3D" id="2.60.40.2030">
    <property type="match status" value="3"/>
</dbReference>
<evidence type="ECO:0000313" key="2">
    <source>
        <dbReference type="EMBL" id="RXJ74002.1"/>
    </source>
</evidence>
<name>A0A4Q0YS46_9GAMM</name>
<evidence type="ECO:0008006" key="4">
    <source>
        <dbReference type="Google" id="ProtNLM"/>
    </source>
</evidence>
<evidence type="ECO:0000256" key="1">
    <source>
        <dbReference type="SAM" id="MobiDB-lite"/>
    </source>
</evidence>
<keyword evidence="3" id="KW-1185">Reference proteome</keyword>
<protein>
    <recommendedName>
        <fullName evidence="4">Calx-beta domain-containing protein</fullName>
    </recommendedName>
</protein>
<dbReference type="OrthoDB" id="5918423at2"/>
<organism evidence="2 3">
    <name type="scientific">Veronia nyctiphanis</name>
    <dbReference type="NCBI Taxonomy" id="1278244"/>
    <lineage>
        <taxon>Bacteria</taxon>
        <taxon>Pseudomonadati</taxon>
        <taxon>Pseudomonadota</taxon>
        <taxon>Gammaproteobacteria</taxon>
        <taxon>Vibrionales</taxon>
        <taxon>Vibrionaceae</taxon>
        <taxon>Veronia</taxon>
    </lineage>
</organism>
<reference evidence="2 3" key="1">
    <citation type="submission" date="2017-10" db="EMBL/GenBank/DDBJ databases">
        <title>Nyctiphanis sp. nov., isolated from the stomach of the euphausiid Nyctiphanes simplex (Hansen, 1911) in the Gulf of California.</title>
        <authorList>
            <person name="Gomez-Gil B."/>
            <person name="Aguilar-Mendez M."/>
            <person name="Lopez-Cortes A."/>
            <person name="Gomez-Gutierrez J."/>
            <person name="Roque A."/>
            <person name="Lang E."/>
            <person name="Gonzalez-Castillo A."/>
        </authorList>
    </citation>
    <scope>NUCLEOTIDE SEQUENCE [LARGE SCALE GENOMIC DNA]</scope>
    <source>
        <strain evidence="2 3">CAIM 600</strain>
    </source>
</reference>
<dbReference type="InterPro" id="IPR038081">
    <property type="entry name" value="CalX-like_sf"/>
</dbReference>
<comment type="caution">
    <text evidence="2">The sequence shown here is derived from an EMBL/GenBank/DDBJ whole genome shotgun (WGS) entry which is preliminary data.</text>
</comment>
<dbReference type="EMBL" id="PEIB01000004">
    <property type="protein sequence ID" value="RXJ74002.1"/>
    <property type="molecule type" value="Genomic_DNA"/>
</dbReference>
<sequence length="637" mass="68377">MLTTVTIGGGNPWEQPITIPAGHTGVRLEAETTADHSKEGTETLTIQAYSPENNKGWVVSETADIIEIPRVDSVTKIHDGVESAGDNENEWVAWNINLSNASPESSTVRLVRLDTPESGGTAATNDVDYSTQLKVYFDLADGTTTSQIYDLSSTKSFTSDVTVPPNTTGLRVFAKPLDDNIYEGTESFTLNAISLNTGTPWARAVGSIEDDADKPTVSSVSSTTIDEGQNADVTITLSNSSTSTTKIWVDAYPDSANEDNDWESTDLWVNYGSGWEQAPGNFYLGNWIDVPANTTSFQVRMGTKDDSVYEGNESFTIRANAEGQSQVIGTVTITDDADKPTVTSVTTLPHEGIEGGTWSGWTLNLSNTSTSETNVRLGFNDYQHDATFSEDYSGWVHIYTLDNVFLGEALLDENNGFESDITIPANTVGVKIWAEPLDDSVYEGDETLTINARATETQSDWVESEDAVITDDSDKPTVTGVSDASANEGEAAALTVTLSNTSSLPTQVIIDAVPVDADELTDFNTGDLWVNFGNGWQEAPGDFTWGNTIEVPANVTTFQVRSQTTQDNTFEGNETYTIGARTHAQTGMVSGTVTIVDDADQATVTSITNSQMLLKAQGGSGTNGQSSSVTHQKTTKP</sequence>
<dbReference type="SUPFAM" id="SSF141072">
    <property type="entry name" value="CalX-like"/>
    <property type="match status" value="3"/>
</dbReference>
<proteinExistence type="predicted"/>
<gene>
    <name evidence="2" type="ORF">CS022_04950</name>
</gene>
<feature type="region of interest" description="Disordered" evidence="1">
    <location>
        <begin position="615"/>
        <end position="637"/>
    </location>
</feature>
<evidence type="ECO:0000313" key="3">
    <source>
        <dbReference type="Proteomes" id="UP000290287"/>
    </source>
</evidence>
<dbReference type="Proteomes" id="UP000290287">
    <property type="component" value="Unassembled WGS sequence"/>
</dbReference>
<accession>A0A4Q0YS46</accession>
<dbReference type="RefSeq" id="WP_129121360.1">
    <property type="nucleotide sequence ID" value="NZ_PEIB01000004.1"/>
</dbReference>